<dbReference type="InterPro" id="IPR039425">
    <property type="entry name" value="RNA_pol_sigma-70-like"/>
</dbReference>
<dbReference type="SUPFAM" id="SSF88946">
    <property type="entry name" value="Sigma2 domain of RNA polymerase sigma factors"/>
    <property type="match status" value="1"/>
</dbReference>
<dbReference type="Gene3D" id="1.10.10.10">
    <property type="entry name" value="Winged helix-like DNA-binding domain superfamily/Winged helix DNA-binding domain"/>
    <property type="match status" value="1"/>
</dbReference>
<dbReference type="PANTHER" id="PTHR43133">
    <property type="entry name" value="RNA POLYMERASE ECF-TYPE SIGMA FACTO"/>
    <property type="match status" value="1"/>
</dbReference>
<dbReference type="InterPro" id="IPR007627">
    <property type="entry name" value="RNA_pol_sigma70_r2"/>
</dbReference>
<dbReference type="GO" id="GO:0003677">
    <property type="term" value="F:DNA binding"/>
    <property type="evidence" value="ECO:0007669"/>
    <property type="project" value="UniProtKB-KW"/>
</dbReference>
<organism evidence="8">
    <name type="scientific">uncultured bacterium Contig575</name>
    <dbReference type="NCBI Taxonomy" id="1393592"/>
    <lineage>
        <taxon>Bacteria</taxon>
        <taxon>environmental samples</taxon>
    </lineage>
</organism>
<dbReference type="InterPro" id="IPR013324">
    <property type="entry name" value="RNA_pol_sigma_r3/r4-like"/>
</dbReference>
<dbReference type="SUPFAM" id="SSF88659">
    <property type="entry name" value="Sigma3 and sigma4 domains of RNA polymerase sigma factors"/>
    <property type="match status" value="1"/>
</dbReference>
<sequence length="161" mass="19132">MNNDACEKLYEAHYMRVFSYMMTLSGDRHLAEEITQETFFRAFRKLDGFRGESDEVTWLCAIARNLFNDEKRRQSHAGSMPEDAVSRERGVEQTAVERDASFRVHMALHALEEPYREVFELRVFGELSFLQIGRIFQRTENWARVTFHRARAKLKERMDEE</sequence>
<proteinExistence type="inferred from homology"/>
<dbReference type="EMBL" id="KC246791">
    <property type="protein sequence ID" value="AHF24353.1"/>
    <property type="molecule type" value="Genomic_DNA"/>
</dbReference>
<evidence type="ECO:0000259" key="6">
    <source>
        <dbReference type="Pfam" id="PF04542"/>
    </source>
</evidence>
<dbReference type="InterPro" id="IPR014284">
    <property type="entry name" value="RNA_pol_sigma-70_dom"/>
</dbReference>
<dbReference type="InterPro" id="IPR036388">
    <property type="entry name" value="WH-like_DNA-bd_sf"/>
</dbReference>
<name>W0FI02_9BACT</name>
<dbReference type="GO" id="GO:0016987">
    <property type="term" value="F:sigma factor activity"/>
    <property type="evidence" value="ECO:0007669"/>
    <property type="project" value="UniProtKB-KW"/>
</dbReference>
<evidence type="ECO:0000256" key="2">
    <source>
        <dbReference type="ARBA" id="ARBA00023015"/>
    </source>
</evidence>
<protein>
    <submittedName>
        <fullName evidence="8">RNA polymerase sigma factor, sigma-70 family</fullName>
    </submittedName>
</protein>
<feature type="domain" description="RNA polymerase sigma factor 70 region 4 type 2" evidence="7">
    <location>
        <begin position="103"/>
        <end position="154"/>
    </location>
</feature>
<evidence type="ECO:0000256" key="5">
    <source>
        <dbReference type="ARBA" id="ARBA00023163"/>
    </source>
</evidence>
<accession>W0FI02</accession>
<dbReference type="Gene3D" id="1.10.1740.10">
    <property type="match status" value="1"/>
</dbReference>
<keyword evidence="3" id="KW-0731">Sigma factor</keyword>
<dbReference type="InterPro" id="IPR013249">
    <property type="entry name" value="RNA_pol_sigma70_r4_t2"/>
</dbReference>
<dbReference type="PANTHER" id="PTHR43133:SF8">
    <property type="entry name" value="RNA POLYMERASE SIGMA FACTOR HI_1459-RELATED"/>
    <property type="match status" value="1"/>
</dbReference>
<evidence type="ECO:0000313" key="8">
    <source>
        <dbReference type="EMBL" id="AHF24353.1"/>
    </source>
</evidence>
<keyword evidence="5" id="KW-0804">Transcription</keyword>
<dbReference type="GO" id="GO:0006352">
    <property type="term" value="P:DNA-templated transcription initiation"/>
    <property type="evidence" value="ECO:0007669"/>
    <property type="project" value="InterPro"/>
</dbReference>
<keyword evidence="4" id="KW-0238">DNA-binding</keyword>
<evidence type="ECO:0000256" key="4">
    <source>
        <dbReference type="ARBA" id="ARBA00023125"/>
    </source>
</evidence>
<dbReference type="AlphaFoldDB" id="W0FI02"/>
<feature type="domain" description="RNA polymerase sigma-70 region 2" evidence="6">
    <location>
        <begin position="9"/>
        <end position="75"/>
    </location>
</feature>
<comment type="similarity">
    <text evidence="1">Belongs to the sigma-70 factor family. ECF subfamily.</text>
</comment>
<dbReference type="Pfam" id="PF04542">
    <property type="entry name" value="Sigma70_r2"/>
    <property type="match status" value="1"/>
</dbReference>
<evidence type="ECO:0000256" key="3">
    <source>
        <dbReference type="ARBA" id="ARBA00023082"/>
    </source>
</evidence>
<keyword evidence="2" id="KW-0805">Transcription regulation</keyword>
<reference evidence="8" key="1">
    <citation type="journal article" date="2013" name="PLoS ONE">
        <title>Metagenomic insights into the carbohydrate-active enzymes carried by the microorganisms adhering to solid digesta in the rumen of cows.</title>
        <authorList>
            <person name="Wang L."/>
            <person name="Hatem A."/>
            <person name="Catalyurek U.V."/>
            <person name="Morrison M."/>
            <person name="Yu Z."/>
        </authorList>
    </citation>
    <scope>NUCLEOTIDE SEQUENCE</scope>
</reference>
<evidence type="ECO:0000256" key="1">
    <source>
        <dbReference type="ARBA" id="ARBA00010641"/>
    </source>
</evidence>
<dbReference type="InterPro" id="IPR013325">
    <property type="entry name" value="RNA_pol_sigma_r2"/>
</dbReference>
<evidence type="ECO:0000259" key="7">
    <source>
        <dbReference type="Pfam" id="PF08281"/>
    </source>
</evidence>
<dbReference type="Pfam" id="PF08281">
    <property type="entry name" value="Sigma70_r4_2"/>
    <property type="match status" value="1"/>
</dbReference>
<dbReference type="NCBIfam" id="TIGR02937">
    <property type="entry name" value="sigma70-ECF"/>
    <property type="match status" value="1"/>
</dbReference>